<dbReference type="GO" id="GO:0006352">
    <property type="term" value="P:DNA-templated transcription initiation"/>
    <property type="evidence" value="ECO:0007669"/>
    <property type="project" value="InterPro"/>
</dbReference>
<evidence type="ECO:0000256" key="5">
    <source>
        <dbReference type="SAM" id="MobiDB-lite"/>
    </source>
</evidence>
<dbReference type="Gene3D" id="1.10.10.10">
    <property type="entry name" value="Winged helix-like DNA-binding domain superfamily/Winged helix DNA-binding domain"/>
    <property type="match status" value="1"/>
</dbReference>
<keyword evidence="3" id="KW-0731">Sigma factor</keyword>
<feature type="domain" description="RNA polymerase sigma factor 70 region 4 type 2" evidence="6">
    <location>
        <begin position="101"/>
        <end position="147"/>
    </location>
</feature>
<dbReference type="AlphaFoldDB" id="A0A6N7KTN1"/>
<evidence type="ECO:0000256" key="2">
    <source>
        <dbReference type="ARBA" id="ARBA00023015"/>
    </source>
</evidence>
<comment type="similarity">
    <text evidence="1">Belongs to the sigma-70 factor family. ECF subfamily.</text>
</comment>
<dbReference type="GO" id="GO:0003677">
    <property type="term" value="F:DNA binding"/>
    <property type="evidence" value="ECO:0007669"/>
    <property type="project" value="InterPro"/>
</dbReference>
<protein>
    <recommendedName>
        <fullName evidence="6">RNA polymerase sigma factor 70 region 4 type 2 domain-containing protein</fullName>
    </recommendedName>
</protein>
<dbReference type="RefSeq" id="WP_153463906.1">
    <property type="nucleotide sequence ID" value="NZ_WBOF01000001.1"/>
</dbReference>
<evidence type="ECO:0000313" key="8">
    <source>
        <dbReference type="Proteomes" id="UP000450000"/>
    </source>
</evidence>
<evidence type="ECO:0000256" key="4">
    <source>
        <dbReference type="ARBA" id="ARBA00023163"/>
    </source>
</evidence>
<feature type="compositionally biased region" description="Pro residues" evidence="5">
    <location>
        <begin position="88"/>
        <end position="98"/>
    </location>
</feature>
<dbReference type="InterPro" id="IPR013324">
    <property type="entry name" value="RNA_pol_sigma_r3/r4-like"/>
</dbReference>
<keyword evidence="4" id="KW-0804">Transcription</keyword>
<evidence type="ECO:0000256" key="3">
    <source>
        <dbReference type="ARBA" id="ARBA00023082"/>
    </source>
</evidence>
<gene>
    <name evidence="7" type="ORF">F7Q99_21685</name>
</gene>
<dbReference type="EMBL" id="WBOF01000001">
    <property type="protein sequence ID" value="MQS14801.1"/>
    <property type="molecule type" value="Genomic_DNA"/>
</dbReference>
<organism evidence="7 8">
    <name type="scientific">Streptomyces kaniharaensis</name>
    <dbReference type="NCBI Taxonomy" id="212423"/>
    <lineage>
        <taxon>Bacteria</taxon>
        <taxon>Bacillati</taxon>
        <taxon>Actinomycetota</taxon>
        <taxon>Actinomycetes</taxon>
        <taxon>Kitasatosporales</taxon>
        <taxon>Streptomycetaceae</taxon>
        <taxon>Streptomyces</taxon>
    </lineage>
</organism>
<proteinExistence type="inferred from homology"/>
<dbReference type="InterPro" id="IPR036388">
    <property type="entry name" value="WH-like_DNA-bd_sf"/>
</dbReference>
<dbReference type="GO" id="GO:0016987">
    <property type="term" value="F:sigma factor activity"/>
    <property type="evidence" value="ECO:0007669"/>
    <property type="project" value="UniProtKB-KW"/>
</dbReference>
<keyword evidence="2" id="KW-0805">Transcription regulation</keyword>
<evidence type="ECO:0000313" key="7">
    <source>
        <dbReference type="EMBL" id="MQS14801.1"/>
    </source>
</evidence>
<dbReference type="Proteomes" id="UP000450000">
    <property type="component" value="Unassembled WGS sequence"/>
</dbReference>
<feature type="region of interest" description="Disordered" evidence="5">
    <location>
        <begin position="78"/>
        <end position="99"/>
    </location>
</feature>
<evidence type="ECO:0000256" key="1">
    <source>
        <dbReference type="ARBA" id="ARBA00010641"/>
    </source>
</evidence>
<accession>A0A6N7KTN1</accession>
<reference evidence="7 8" key="1">
    <citation type="submission" date="2019-09" db="EMBL/GenBank/DDBJ databases">
        <title>Genome Sequences of Streptomyces kaniharaensis ATCC 21070.</title>
        <authorList>
            <person name="Zhu W."/>
            <person name="De Crecy-Lagard V."/>
            <person name="Richards N.G."/>
        </authorList>
    </citation>
    <scope>NUCLEOTIDE SEQUENCE [LARGE SCALE GENOMIC DNA]</scope>
    <source>
        <strain evidence="7 8">SF-557</strain>
    </source>
</reference>
<dbReference type="InterPro" id="IPR013249">
    <property type="entry name" value="RNA_pol_sigma70_r4_t2"/>
</dbReference>
<keyword evidence="8" id="KW-1185">Reference proteome</keyword>
<evidence type="ECO:0000259" key="6">
    <source>
        <dbReference type="Pfam" id="PF08281"/>
    </source>
</evidence>
<comment type="caution">
    <text evidence="7">The sequence shown here is derived from an EMBL/GenBank/DDBJ whole genome shotgun (WGS) entry which is preliminary data.</text>
</comment>
<name>A0A6N7KTN1_9ACTN</name>
<dbReference type="SUPFAM" id="SSF88659">
    <property type="entry name" value="Sigma3 and sigma4 domains of RNA polymerase sigma factors"/>
    <property type="match status" value="1"/>
</dbReference>
<sequence length="162" mass="17743">MKHAQERLVRELYARHAAAAYPLALARTDGDRERAGSLLRVALMGALRRPAAPAGADIGGRLADELRRRSAARPRFGLLRRRRSAPAEPEPARPPVGPPAIADTLAGLPSEYRDALVETFLRGRTVQQAAEALGVPPQAVKSRLYYGLHRLVLAIEEQESTW</sequence>
<dbReference type="OrthoDB" id="2046835at2"/>
<dbReference type="Pfam" id="PF08281">
    <property type="entry name" value="Sigma70_r4_2"/>
    <property type="match status" value="1"/>
</dbReference>